<feature type="transmembrane region" description="Helical" evidence="6">
    <location>
        <begin position="15"/>
        <end position="37"/>
    </location>
</feature>
<dbReference type="PANTHER" id="PTHR30177">
    <property type="entry name" value="GLYCINE BETAINE/L-PROLINE TRANSPORT SYSTEM PERMEASE PROTEIN PROW"/>
    <property type="match status" value="1"/>
</dbReference>
<dbReference type="GO" id="GO:0031460">
    <property type="term" value="P:glycine betaine transport"/>
    <property type="evidence" value="ECO:0007669"/>
    <property type="project" value="TreeGrafter"/>
</dbReference>
<dbReference type="GO" id="GO:0055085">
    <property type="term" value="P:transmembrane transport"/>
    <property type="evidence" value="ECO:0007669"/>
    <property type="project" value="InterPro"/>
</dbReference>
<keyword evidence="3 6" id="KW-0812">Transmembrane</keyword>
<keyword evidence="2 6" id="KW-0813">Transport</keyword>
<keyword evidence="9" id="KW-1185">Reference proteome</keyword>
<dbReference type="Pfam" id="PF00528">
    <property type="entry name" value="BPD_transp_1"/>
    <property type="match status" value="1"/>
</dbReference>
<evidence type="ECO:0000256" key="6">
    <source>
        <dbReference type="RuleBase" id="RU363032"/>
    </source>
</evidence>
<dbReference type="Proteomes" id="UP000234462">
    <property type="component" value="Unassembled WGS sequence"/>
</dbReference>
<dbReference type="RefSeq" id="WP_101589731.1">
    <property type="nucleotide sequence ID" value="NZ_FXZM01000012.1"/>
</dbReference>
<comment type="subcellular location">
    <subcellularLocation>
        <location evidence="6">Cell membrane</location>
        <topology evidence="6">Multi-pass membrane protein</topology>
    </subcellularLocation>
    <subcellularLocation>
        <location evidence="1">Membrane</location>
        <topology evidence="1">Multi-pass membrane protein</topology>
    </subcellularLocation>
</comment>
<feature type="transmembrane region" description="Helical" evidence="6">
    <location>
        <begin position="58"/>
        <end position="84"/>
    </location>
</feature>
<comment type="similarity">
    <text evidence="6">Belongs to the binding-protein-dependent transport system permease family.</text>
</comment>
<feature type="transmembrane region" description="Helical" evidence="6">
    <location>
        <begin position="140"/>
        <end position="160"/>
    </location>
</feature>
<organism evidence="8 9">
    <name type="scientific">Brevibacterium jeotgali</name>
    <dbReference type="NCBI Taxonomy" id="1262550"/>
    <lineage>
        <taxon>Bacteria</taxon>
        <taxon>Bacillati</taxon>
        <taxon>Actinomycetota</taxon>
        <taxon>Actinomycetes</taxon>
        <taxon>Micrococcales</taxon>
        <taxon>Brevibacteriaceae</taxon>
        <taxon>Brevibacterium</taxon>
    </lineage>
</organism>
<dbReference type="AlphaFoldDB" id="A0A2H1L7E4"/>
<keyword evidence="5 6" id="KW-0472">Membrane</keyword>
<accession>A0A2H1L7E4</accession>
<dbReference type="PANTHER" id="PTHR30177:SF33">
    <property type="entry name" value="POSSIBLE OSMOPROTECTANT (GLYCINE BETAINE_CARNITINE_CHOLINE_L-PROLINE) TRANSPORT INTEGRAL MEMBRANE PROTEIN ABC TRANSPORTER PROZ"/>
    <property type="match status" value="1"/>
</dbReference>
<dbReference type="InterPro" id="IPR035906">
    <property type="entry name" value="MetI-like_sf"/>
</dbReference>
<gene>
    <name evidence="8" type="ORF">BJEO58_02414</name>
</gene>
<evidence type="ECO:0000259" key="7">
    <source>
        <dbReference type="PROSITE" id="PS50928"/>
    </source>
</evidence>
<evidence type="ECO:0000313" key="9">
    <source>
        <dbReference type="Proteomes" id="UP000234462"/>
    </source>
</evidence>
<evidence type="ECO:0000313" key="8">
    <source>
        <dbReference type="EMBL" id="SMY12807.1"/>
    </source>
</evidence>
<feature type="transmembrane region" description="Helical" evidence="6">
    <location>
        <begin position="172"/>
        <end position="197"/>
    </location>
</feature>
<dbReference type="InterPro" id="IPR000515">
    <property type="entry name" value="MetI-like"/>
</dbReference>
<dbReference type="CDD" id="cd06261">
    <property type="entry name" value="TM_PBP2"/>
    <property type="match status" value="1"/>
</dbReference>
<feature type="domain" description="ABC transmembrane type-1" evidence="7">
    <location>
        <begin position="11"/>
        <end position="189"/>
    </location>
</feature>
<dbReference type="OrthoDB" id="9801163at2"/>
<evidence type="ECO:0000256" key="5">
    <source>
        <dbReference type="ARBA" id="ARBA00023136"/>
    </source>
</evidence>
<sequence length="208" mass="21183">MTDLSTILLRMLEHLGYTGLAVGVSALIALPLGLLIGHTGRGTWTIGVANALRALPSLGLMTLLVLFIGAGIVPPITALVLLAIPPILANTAAGVAHADPATVDAARAMGMTERQVLIQVELPIALPLIVGGFRAATLQVVATATIAAFVNLGGLGRFIFDGLALYDYGRVLVGAALVAGVALALDGVLALVSRAVAPGRHPRRRATA</sequence>
<dbReference type="Gene3D" id="1.10.3720.10">
    <property type="entry name" value="MetI-like"/>
    <property type="match status" value="1"/>
</dbReference>
<proteinExistence type="inferred from homology"/>
<dbReference type="GO" id="GO:0005886">
    <property type="term" value="C:plasma membrane"/>
    <property type="evidence" value="ECO:0007669"/>
    <property type="project" value="UniProtKB-SubCell"/>
</dbReference>
<evidence type="ECO:0000256" key="1">
    <source>
        <dbReference type="ARBA" id="ARBA00004141"/>
    </source>
</evidence>
<dbReference type="InterPro" id="IPR051204">
    <property type="entry name" value="ABC_transp_perm/SBD"/>
</dbReference>
<dbReference type="SUPFAM" id="SSF161098">
    <property type="entry name" value="MetI-like"/>
    <property type="match status" value="1"/>
</dbReference>
<reference evidence="9" key="1">
    <citation type="submission" date="2017-03" db="EMBL/GenBank/DDBJ databases">
        <authorList>
            <person name="Monnet C."/>
        </authorList>
    </citation>
    <scope>NUCLEOTIDE SEQUENCE [LARGE SCALE GENOMIC DNA]</scope>
    <source>
        <strain evidence="9">SJ5-8</strain>
    </source>
</reference>
<name>A0A2H1L7E4_9MICO</name>
<evidence type="ECO:0000256" key="3">
    <source>
        <dbReference type="ARBA" id="ARBA00022692"/>
    </source>
</evidence>
<dbReference type="EMBL" id="FXZM01000012">
    <property type="protein sequence ID" value="SMY12807.1"/>
    <property type="molecule type" value="Genomic_DNA"/>
</dbReference>
<evidence type="ECO:0000256" key="4">
    <source>
        <dbReference type="ARBA" id="ARBA00022989"/>
    </source>
</evidence>
<dbReference type="PROSITE" id="PS50928">
    <property type="entry name" value="ABC_TM1"/>
    <property type="match status" value="1"/>
</dbReference>
<keyword evidence="4 6" id="KW-1133">Transmembrane helix</keyword>
<protein>
    <submittedName>
        <fullName evidence="8">Osmoprotectant transport system permease protein</fullName>
    </submittedName>
</protein>
<evidence type="ECO:0000256" key="2">
    <source>
        <dbReference type="ARBA" id="ARBA00022448"/>
    </source>
</evidence>